<evidence type="ECO:0000256" key="1">
    <source>
        <dbReference type="ARBA" id="ARBA00008520"/>
    </source>
</evidence>
<keyword evidence="5" id="KW-1185">Reference proteome</keyword>
<protein>
    <submittedName>
        <fullName evidence="4">Extracellular solute-binding protein</fullName>
    </submittedName>
</protein>
<gene>
    <name evidence="4" type="ORF">QBE54_07535</name>
</gene>
<dbReference type="InterPro" id="IPR006059">
    <property type="entry name" value="SBP"/>
</dbReference>
<sequence>MRRILIVLGVISVMLLVSWGMFACAQTEITIWCHGFDPHRRGFERVASMFMEKNPDIKVTVEPQADIATKIKSALAAGEASDIFTPRGEDIMEMVYTKSILPFPEDIFTVEELKEKCWPEYYLQAPFDKVYAFGIPDPLGDAGIVINLDMLVEAGLEKVDRFTSMEQMLEYAEKLTKRDSRGNVEIAGFSAREYNNQVYFWDFIAEQGGKFYDNDTGLFNYQTEEARKALQFFYDIYYTYRFDSVDLPASFDALAQELAAMAFMWGEYIPFSKMTYPELNFGFAIKPPFFGATEPIVTHVDTWNVAVWSGTKHKDVAFKFVAYMTTPEAQLAFLEENPGISPLKELAKPEYFQDELRSWLLPLLDLLPKAKFWGPFGNDSIIKDSLQRLMSSVIYQEMTVEEALEEMTKQCNEAITNFRKKYPEAPKAKIEW</sequence>
<evidence type="ECO:0000256" key="3">
    <source>
        <dbReference type="ARBA" id="ARBA00022729"/>
    </source>
</evidence>
<organism evidence="4 5">
    <name type="scientific">Thermatribacter velox</name>
    <dbReference type="NCBI Taxonomy" id="3039681"/>
    <lineage>
        <taxon>Bacteria</taxon>
        <taxon>Pseudomonadati</taxon>
        <taxon>Atribacterota</taxon>
        <taxon>Atribacteria</taxon>
        <taxon>Atribacterales</taxon>
        <taxon>Thermatribacteraceae</taxon>
        <taxon>Thermatribacter</taxon>
    </lineage>
</organism>
<dbReference type="PANTHER" id="PTHR30061:SF50">
    <property type="entry name" value="MALTOSE_MALTODEXTRIN-BINDING PERIPLASMIC PROTEIN"/>
    <property type="match status" value="1"/>
</dbReference>
<dbReference type="PANTHER" id="PTHR30061">
    <property type="entry name" value="MALTOSE-BINDING PERIPLASMIC PROTEIN"/>
    <property type="match status" value="1"/>
</dbReference>
<evidence type="ECO:0000313" key="5">
    <source>
        <dbReference type="Proteomes" id="UP001461341"/>
    </source>
</evidence>
<comment type="similarity">
    <text evidence="1">Belongs to the bacterial solute-binding protein 1 family.</text>
</comment>
<evidence type="ECO:0000256" key="2">
    <source>
        <dbReference type="ARBA" id="ARBA00022448"/>
    </source>
</evidence>
<keyword evidence="2" id="KW-0813">Transport</keyword>
<dbReference type="Pfam" id="PF13416">
    <property type="entry name" value="SBP_bac_8"/>
    <property type="match status" value="1"/>
</dbReference>
<dbReference type="RefSeq" id="WP_369017586.1">
    <property type="nucleotide sequence ID" value="NZ_CP121689.1"/>
</dbReference>
<evidence type="ECO:0000313" key="4">
    <source>
        <dbReference type="EMBL" id="WZL75439.1"/>
    </source>
</evidence>
<dbReference type="SUPFAM" id="SSF53850">
    <property type="entry name" value="Periplasmic binding protein-like II"/>
    <property type="match status" value="1"/>
</dbReference>
<accession>A0ABZ2YCE7</accession>
<name>A0ABZ2YCE7_9BACT</name>
<proteinExistence type="inferred from homology"/>
<reference evidence="4 5" key="1">
    <citation type="submission" date="2023-03" db="EMBL/GenBank/DDBJ databases">
        <title>Novel Species.</title>
        <authorList>
            <person name="Ma S."/>
        </authorList>
    </citation>
    <scope>NUCLEOTIDE SEQUENCE [LARGE SCALE GENOMIC DNA]</scope>
    <source>
        <strain evidence="4 5">B11</strain>
    </source>
</reference>
<dbReference type="Gene3D" id="3.40.190.10">
    <property type="entry name" value="Periplasmic binding protein-like II"/>
    <property type="match status" value="1"/>
</dbReference>
<dbReference type="PROSITE" id="PS51257">
    <property type="entry name" value="PROKAR_LIPOPROTEIN"/>
    <property type="match status" value="1"/>
</dbReference>
<dbReference type="Proteomes" id="UP001461341">
    <property type="component" value="Chromosome"/>
</dbReference>
<dbReference type="EMBL" id="CP121689">
    <property type="protein sequence ID" value="WZL75439.1"/>
    <property type="molecule type" value="Genomic_DNA"/>
</dbReference>
<keyword evidence="3" id="KW-0732">Signal</keyword>